<proteinExistence type="predicted"/>
<dbReference type="Proteomes" id="UP001292079">
    <property type="component" value="Unassembled WGS sequence"/>
</dbReference>
<organism evidence="2 3">
    <name type="scientific">Schistosoma mekongi</name>
    <name type="common">Parasitic worm</name>
    <dbReference type="NCBI Taxonomy" id="38744"/>
    <lineage>
        <taxon>Eukaryota</taxon>
        <taxon>Metazoa</taxon>
        <taxon>Spiralia</taxon>
        <taxon>Lophotrochozoa</taxon>
        <taxon>Platyhelminthes</taxon>
        <taxon>Trematoda</taxon>
        <taxon>Digenea</taxon>
        <taxon>Strigeidida</taxon>
        <taxon>Schistosomatoidea</taxon>
        <taxon>Schistosomatidae</taxon>
        <taxon>Schistosoma</taxon>
    </lineage>
</organism>
<reference evidence="2" key="2">
    <citation type="journal article" date="2023" name="Infect Dis Poverty">
        <title>Chromosome-scale genome of the human blood fluke Schistosoma mekongi and its implications for public health.</title>
        <authorList>
            <person name="Zhou M."/>
            <person name="Xu L."/>
            <person name="Xu D."/>
            <person name="Chen W."/>
            <person name="Khan J."/>
            <person name="Hu Y."/>
            <person name="Huang H."/>
            <person name="Wei H."/>
            <person name="Zhang Y."/>
            <person name="Chusongsang P."/>
            <person name="Tanasarnprasert K."/>
            <person name="Hu X."/>
            <person name="Limpanont Y."/>
            <person name="Lv Z."/>
        </authorList>
    </citation>
    <scope>NUCLEOTIDE SEQUENCE</scope>
    <source>
        <strain evidence="2">LV_2022a</strain>
    </source>
</reference>
<gene>
    <name evidence="2" type="ORF">MN116_003968</name>
</gene>
<name>A0AAE1ZFU8_SCHME</name>
<accession>A0AAE1ZFU8</accession>
<feature type="region of interest" description="Disordered" evidence="1">
    <location>
        <begin position="636"/>
        <end position="659"/>
    </location>
</feature>
<feature type="compositionally biased region" description="Polar residues" evidence="1">
    <location>
        <begin position="639"/>
        <end position="651"/>
    </location>
</feature>
<sequence>MEFLYLMLKNCLWKCYENLDIPQQLIYNLFEQSIFSDSQYISRWPRLTNYAYFMTENAKIHHVKDTKTELQLMNRDNQEEISIDERYAKDSGEHLLALNLFKDQLDKWNHMNDKSQLRSPYIWIPSNKSGNRPLRRKRSKRQGCENLLFMLASKPEKCQSFVRQKSLSKRDTNEITVNDDKVVKSEHNDTPDEMACMPRWIISCHLSDHALRARLLPLARTQSRRRICYGSLIVCANISDPESDKKSEEQEIGRRTALTKIPCIIDENNKIDQEIILARELTIPNQKFISLNASLKSNKSNMNQHQHSTPYYLNELLMKSQCSGNSKRKFVDTPLCEKDELKAKTHILSDLSLFEQSRRATFDNMIDNMRSSCANRCYTSPINWSSLLHNRTELNETNCSLDEPILPSLSQGKVYLDNCVQSKILLDKDNSISHRNGPSKDRSNTVAVWQTMPGRFLRRAKTQNILNTNKCVKNGQTYASNSKGTKDELKLNLTVEIVNNEHHKTKSLNSDNYPNIEDDSFKMELSRPTEDAHQQDNDDVIVNNNRHISSYWTSRRHPGYIERMHTIGLISGRRSLLHDNNSWNNNNRNYIASEKSQFSDNTIDSLTLKPKTKPFLPQIRQSGSIEKHKYNDMLKRNSSEMTSRTSHSNSLPMLIQPPPPSPDVKFLRFL</sequence>
<evidence type="ECO:0000313" key="2">
    <source>
        <dbReference type="EMBL" id="KAK4472744.1"/>
    </source>
</evidence>
<comment type="caution">
    <text evidence="2">The sequence shown here is derived from an EMBL/GenBank/DDBJ whole genome shotgun (WGS) entry which is preliminary data.</text>
</comment>
<protein>
    <submittedName>
        <fullName evidence="2">Uncharacterized protein</fullName>
    </submittedName>
</protein>
<dbReference type="AlphaFoldDB" id="A0AAE1ZFU8"/>
<dbReference type="EMBL" id="JALJAT010000002">
    <property type="protein sequence ID" value="KAK4472744.1"/>
    <property type="molecule type" value="Genomic_DNA"/>
</dbReference>
<evidence type="ECO:0000256" key="1">
    <source>
        <dbReference type="SAM" id="MobiDB-lite"/>
    </source>
</evidence>
<keyword evidence="3" id="KW-1185">Reference proteome</keyword>
<evidence type="ECO:0000313" key="3">
    <source>
        <dbReference type="Proteomes" id="UP001292079"/>
    </source>
</evidence>
<reference evidence="2" key="1">
    <citation type="submission" date="2022-04" db="EMBL/GenBank/DDBJ databases">
        <authorList>
            <person name="Xu L."/>
            <person name="Lv Z."/>
        </authorList>
    </citation>
    <scope>NUCLEOTIDE SEQUENCE</scope>
    <source>
        <strain evidence="2">LV_2022a</strain>
    </source>
</reference>